<keyword evidence="1" id="KW-0812">Transmembrane</keyword>
<organism evidence="2">
    <name type="scientific">Sulfurovum sp. enrichment culture clone C5</name>
    <dbReference type="NCBI Taxonomy" id="497650"/>
    <lineage>
        <taxon>Bacteria</taxon>
        <taxon>Pseudomonadati</taxon>
        <taxon>Campylobacterota</taxon>
        <taxon>Epsilonproteobacteria</taxon>
        <taxon>Campylobacterales</taxon>
        <taxon>Sulfurovaceae</taxon>
        <taxon>Sulfurovum</taxon>
        <taxon>environmental samples</taxon>
    </lineage>
</organism>
<evidence type="ECO:0000256" key="1">
    <source>
        <dbReference type="SAM" id="Phobius"/>
    </source>
</evidence>
<accession>A0A0S4XPN9</accession>
<keyword evidence="1" id="KW-1133">Transmembrane helix</keyword>
<proteinExistence type="predicted"/>
<reference evidence="2" key="1">
    <citation type="submission" date="2015-11" db="EMBL/GenBank/DDBJ databases">
        <authorList>
            <person name="Zhang Y."/>
            <person name="Guo Z."/>
        </authorList>
    </citation>
    <scope>NUCLEOTIDE SEQUENCE</scope>
    <source>
        <strain evidence="2">BN30871</strain>
    </source>
</reference>
<sequence length="167" mass="18997">MRALYLINDRLDIFLKSYIITIYLEKRRYKMKKTMMSIIIFLVIMLNGCATHANFVTKYNGWIGKNISELIKETGYPNSSYEIPNGNKVYVYTKSTTLTTPSIGFGGYFGHTIGSNGYIGFPLGFGWNDYDEVVQSCTLFIETDKKGTILKWGSRGNHCVANEPKIK</sequence>
<name>A0A0S4XPN9_9BACT</name>
<dbReference type="AlphaFoldDB" id="A0A0S4XPN9"/>
<protein>
    <submittedName>
        <fullName evidence="2">Uncharacterized protein</fullName>
    </submittedName>
</protein>
<feature type="transmembrane region" description="Helical" evidence="1">
    <location>
        <begin position="35"/>
        <end position="55"/>
    </location>
</feature>
<gene>
    <name evidence="2" type="ORF">BN3087_420006</name>
</gene>
<dbReference type="EMBL" id="FAXN01000043">
    <property type="protein sequence ID" value="CUV65697.1"/>
    <property type="molecule type" value="Genomic_DNA"/>
</dbReference>
<keyword evidence="1" id="KW-0472">Membrane</keyword>
<evidence type="ECO:0000313" key="2">
    <source>
        <dbReference type="EMBL" id="CUV65697.1"/>
    </source>
</evidence>